<feature type="compositionally biased region" description="Basic and acidic residues" evidence="2">
    <location>
        <begin position="1"/>
        <end position="10"/>
    </location>
</feature>
<evidence type="ECO:0000313" key="4">
    <source>
        <dbReference type="Proteomes" id="UP001498421"/>
    </source>
</evidence>
<protein>
    <submittedName>
        <fullName evidence="3">Uncharacterized protein</fullName>
    </submittedName>
</protein>
<evidence type="ECO:0000313" key="3">
    <source>
        <dbReference type="EMBL" id="KAK7425544.1"/>
    </source>
</evidence>
<dbReference type="Proteomes" id="UP001498421">
    <property type="component" value="Unassembled WGS sequence"/>
</dbReference>
<dbReference type="InterPro" id="IPR021858">
    <property type="entry name" value="Fun_TF"/>
</dbReference>
<feature type="compositionally biased region" description="Basic residues" evidence="2">
    <location>
        <begin position="17"/>
        <end position="26"/>
    </location>
</feature>
<name>A0ABR1HWH0_9HYPO</name>
<proteinExistence type="predicted"/>
<evidence type="ECO:0000256" key="1">
    <source>
        <dbReference type="ARBA" id="ARBA00023242"/>
    </source>
</evidence>
<reference evidence="3 4" key="1">
    <citation type="journal article" date="2025" name="Microbiol. Resour. Announc.">
        <title>Draft genome sequences for Neonectria magnoliae and Neonectria punicea, canker pathogens of Liriodendron tulipifera and Acer saccharum in West Virginia.</title>
        <authorList>
            <person name="Petronek H.M."/>
            <person name="Kasson M.T."/>
            <person name="Metheny A.M."/>
            <person name="Stauder C.M."/>
            <person name="Lovett B."/>
            <person name="Lynch S.C."/>
            <person name="Garnas J.R."/>
            <person name="Kasson L.R."/>
            <person name="Stajich J.E."/>
        </authorList>
    </citation>
    <scope>NUCLEOTIDE SEQUENCE [LARGE SCALE GENOMIC DNA]</scope>
    <source>
        <strain evidence="3 4">NRRL 64651</strain>
    </source>
</reference>
<evidence type="ECO:0000256" key="2">
    <source>
        <dbReference type="SAM" id="MobiDB-lite"/>
    </source>
</evidence>
<gene>
    <name evidence="3" type="ORF">QQZ08_007985</name>
</gene>
<dbReference type="Pfam" id="PF11951">
    <property type="entry name" value="Fungal_trans_2"/>
    <property type="match status" value="1"/>
</dbReference>
<organism evidence="3 4">
    <name type="scientific">Neonectria magnoliae</name>
    <dbReference type="NCBI Taxonomy" id="2732573"/>
    <lineage>
        <taxon>Eukaryota</taxon>
        <taxon>Fungi</taxon>
        <taxon>Dikarya</taxon>
        <taxon>Ascomycota</taxon>
        <taxon>Pezizomycotina</taxon>
        <taxon>Sordariomycetes</taxon>
        <taxon>Hypocreomycetidae</taxon>
        <taxon>Hypocreales</taxon>
        <taxon>Nectriaceae</taxon>
        <taxon>Neonectria</taxon>
    </lineage>
</organism>
<feature type="region of interest" description="Disordered" evidence="2">
    <location>
        <begin position="1"/>
        <end position="52"/>
    </location>
</feature>
<dbReference type="EMBL" id="JAZAVK010000080">
    <property type="protein sequence ID" value="KAK7425544.1"/>
    <property type="molecule type" value="Genomic_DNA"/>
</dbReference>
<sequence>MNGGEEEKAVVKSLKQIVKHTSRRKAAPQVSGPSAPPVMIAPKISKPSSDLGPSLPHVLSLAMDSASSQEDGTSGVENGSTYPLYNPGVLEGGRGWLLHILLQIKPVYHAALALSAYHRRATLSADINHPRQAAALVQQEKHLEICIKLVSQSAQDSCPKKELGLATAVVQLMFFELRLAGTPSGSDEYTPTRL</sequence>
<keyword evidence="4" id="KW-1185">Reference proteome</keyword>
<comment type="caution">
    <text evidence="3">The sequence shown here is derived from an EMBL/GenBank/DDBJ whole genome shotgun (WGS) entry which is preliminary data.</text>
</comment>
<keyword evidence="1" id="KW-0539">Nucleus</keyword>
<accession>A0ABR1HWH0</accession>